<accession>A0A7J6TDZ3</accession>
<feature type="compositionally biased region" description="Basic and acidic residues" evidence="1">
    <location>
        <begin position="1"/>
        <end position="14"/>
    </location>
</feature>
<gene>
    <name evidence="2" type="ORF">FOZ62_021647</name>
</gene>
<sequence length="60" mass="6272">SLPLRSFERGRSRPDGIIGIHGSGELLPRSHPRVKVPKGPAIFDASAPHGIGAPHGRGDS</sequence>
<evidence type="ECO:0000313" key="2">
    <source>
        <dbReference type="EMBL" id="KAF4743489.1"/>
    </source>
</evidence>
<evidence type="ECO:0000256" key="1">
    <source>
        <dbReference type="SAM" id="MobiDB-lite"/>
    </source>
</evidence>
<reference evidence="2 3" key="1">
    <citation type="submission" date="2020-04" db="EMBL/GenBank/DDBJ databases">
        <title>Perkinsus olseni comparative genomics.</title>
        <authorList>
            <person name="Bogema D.R."/>
        </authorList>
    </citation>
    <scope>NUCLEOTIDE SEQUENCE [LARGE SCALE GENOMIC DNA]</scope>
    <source>
        <strain evidence="2">ATCC PRA-205</strain>
    </source>
</reference>
<feature type="non-terminal residue" evidence="2">
    <location>
        <position position="60"/>
    </location>
</feature>
<feature type="region of interest" description="Disordered" evidence="1">
    <location>
        <begin position="1"/>
        <end position="60"/>
    </location>
</feature>
<dbReference type="EMBL" id="JABANM010007918">
    <property type="protein sequence ID" value="KAF4743489.1"/>
    <property type="molecule type" value="Genomic_DNA"/>
</dbReference>
<name>A0A7J6TDZ3_PEROL</name>
<comment type="caution">
    <text evidence="2">The sequence shown here is derived from an EMBL/GenBank/DDBJ whole genome shotgun (WGS) entry which is preliminary data.</text>
</comment>
<dbReference type="AlphaFoldDB" id="A0A7J6TDZ3"/>
<organism evidence="2 3">
    <name type="scientific">Perkinsus olseni</name>
    <name type="common">Perkinsus atlanticus</name>
    <dbReference type="NCBI Taxonomy" id="32597"/>
    <lineage>
        <taxon>Eukaryota</taxon>
        <taxon>Sar</taxon>
        <taxon>Alveolata</taxon>
        <taxon>Perkinsozoa</taxon>
        <taxon>Perkinsea</taxon>
        <taxon>Perkinsida</taxon>
        <taxon>Perkinsidae</taxon>
        <taxon>Perkinsus</taxon>
    </lineage>
</organism>
<proteinExistence type="predicted"/>
<dbReference type="Proteomes" id="UP000574390">
    <property type="component" value="Unassembled WGS sequence"/>
</dbReference>
<protein>
    <submittedName>
        <fullName evidence="2">Uncharacterized protein</fullName>
    </submittedName>
</protein>
<feature type="non-terminal residue" evidence="2">
    <location>
        <position position="1"/>
    </location>
</feature>
<evidence type="ECO:0000313" key="3">
    <source>
        <dbReference type="Proteomes" id="UP000574390"/>
    </source>
</evidence>